<evidence type="ECO:0000256" key="6">
    <source>
        <dbReference type="ARBA" id="ARBA00022989"/>
    </source>
</evidence>
<keyword evidence="12" id="KW-1185">Reference proteome</keyword>
<gene>
    <name evidence="11" type="ORF">IOD40_11165</name>
</gene>
<evidence type="ECO:0000256" key="2">
    <source>
        <dbReference type="ARBA" id="ARBA00022448"/>
    </source>
</evidence>
<evidence type="ECO:0000256" key="7">
    <source>
        <dbReference type="ARBA" id="ARBA00023136"/>
    </source>
</evidence>
<dbReference type="InterPro" id="IPR007387">
    <property type="entry name" value="TRAP_DctQ"/>
</dbReference>
<feature type="transmembrane region" description="Helical" evidence="9">
    <location>
        <begin position="48"/>
        <end position="68"/>
    </location>
</feature>
<name>A0ABS0SER9_9HYPH</name>
<evidence type="ECO:0000313" key="12">
    <source>
        <dbReference type="Proteomes" id="UP000601789"/>
    </source>
</evidence>
<dbReference type="Proteomes" id="UP000601789">
    <property type="component" value="Unassembled WGS sequence"/>
</dbReference>
<feature type="domain" description="Tripartite ATP-independent periplasmic transporters DctQ component" evidence="10">
    <location>
        <begin position="28"/>
        <end position="150"/>
    </location>
</feature>
<evidence type="ECO:0000256" key="3">
    <source>
        <dbReference type="ARBA" id="ARBA00022475"/>
    </source>
</evidence>
<reference evidence="11 12" key="1">
    <citation type="submission" date="2020-10" db="EMBL/GenBank/DDBJ databases">
        <title>Aquamicrobium zhengzhouensis sp. nov., a exopolysaccharide producing bacterium isolated from farmland soil.</title>
        <authorList>
            <person name="Wang X."/>
        </authorList>
    </citation>
    <scope>NUCLEOTIDE SEQUENCE [LARGE SCALE GENOMIC DNA]</scope>
    <source>
        <strain evidence="12">cd-1</strain>
    </source>
</reference>
<keyword evidence="6 9" id="KW-1133">Transmembrane helix</keyword>
<dbReference type="EMBL" id="JADGMQ010000007">
    <property type="protein sequence ID" value="MBI1621221.1"/>
    <property type="molecule type" value="Genomic_DNA"/>
</dbReference>
<feature type="transmembrane region" description="Helical" evidence="9">
    <location>
        <begin position="130"/>
        <end position="150"/>
    </location>
</feature>
<accession>A0ABS0SER9</accession>
<evidence type="ECO:0000256" key="5">
    <source>
        <dbReference type="ARBA" id="ARBA00022692"/>
    </source>
</evidence>
<keyword evidence="3" id="KW-1003">Cell membrane</keyword>
<dbReference type="Pfam" id="PF04290">
    <property type="entry name" value="DctQ"/>
    <property type="match status" value="1"/>
</dbReference>
<keyword evidence="2 9" id="KW-0813">Transport</keyword>
<evidence type="ECO:0000256" key="1">
    <source>
        <dbReference type="ARBA" id="ARBA00004429"/>
    </source>
</evidence>
<feature type="transmembrane region" description="Helical" evidence="9">
    <location>
        <begin position="17"/>
        <end position="36"/>
    </location>
</feature>
<dbReference type="PANTHER" id="PTHR35011">
    <property type="entry name" value="2,3-DIKETO-L-GULONATE TRAP TRANSPORTER SMALL PERMEASE PROTEIN YIAM"/>
    <property type="match status" value="1"/>
</dbReference>
<keyword evidence="5 9" id="KW-0812">Transmembrane</keyword>
<keyword evidence="4 9" id="KW-0997">Cell inner membrane</keyword>
<evidence type="ECO:0000259" key="10">
    <source>
        <dbReference type="Pfam" id="PF04290"/>
    </source>
</evidence>
<keyword evidence="7 9" id="KW-0472">Membrane</keyword>
<comment type="similarity">
    <text evidence="8 9">Belongs to the TRAP transporter small permease family.</text>
</comment>
<comment type="subunit">
    <text evidence="9">The complex comprises the extracytoplasmic solute receptor protein and the two transmembrane proteins.</text>
</comment>
<organism evidence="11 12">
    <name type="scientific">Aquamicrobium zhengzhouense</name>
    <dbReference type="NCBI Taxonomy" id="2781738"/>
    <lineage>
        <taxon>Bacteria</taxon>
        <taxon>Pseudomonadati</taxon>
        <taxon>Pseudomonadota</taxon>
        <taxon>Alphaproteobacteria</taxon>
        <taxon>Hyphomicrobiales</taxon>
        <taxon>Phyllobacteriaceae</taxon>
        <taxon>Aquamicrobium</taxon>
    </lineage>
</organism>
<feature type="transmembrane region" description="Helical" evidence="9">
    <location>
        <begin position="89"/>
        <end position="110"/>
    </location>
</feature>
<comment type="caution">
    <text evidence="11">The sequence shown here is derived from an EMBL/GenBank/DDBJ whole genome shotgun (WGS) entry which is preliminary data.</text>
</comment>
<evidence type="ECO:0000256" key="4">
    <source>
        <dbReference type="ARBA" id="ARBA00022519"/>
    </source>
</evidence>
<comment type="subcellular location">
    <subcellularLocation>
        <location evidence="1 9">Cell inner membrane</location>
        <topology evidence="1 9">Multi-pass membrane protein</topology>
    </subcellularLocation>
</comment>
<evidence type="ECO:0000313" key="11">
    <source>
        <dbReference type="EMBL" id="MBI1621221.1"/>
    </source>
</evidence>
<comment type="function">
    <text evidence="9">Part of the tripartite ATP-independent periplasmic (TRAP) transport system.</text>
</comment>
<protein>
    <recommendedName>
        <fullName evidence="9">TRAP transporter small permease protein</fullName>
    </recommendedName>
</protein>
<dbReference type="RefSeq" id="WP_198476622.1">
    <property type="nucleotide sequence ID" value="NZ_JADGMQ010000007.1"/>
</dbReference>
<dbReference type="InterPro" id="IPR055348">
    <property type="entry name" value="DctQ"/>
</dbReference>
<proteinExistence type="inferred from homology"/>
<evidence type="ECO:0000256" key="8">
    <source>
        <dbReference type="ARBA" id="ARBA00038436"/>
    </source>
</evidence>
<sequence length="166" mass="18463">MNATAAFLRGLTKFESIVAVTALFISAAALLADIFAREFFKVGLFGSFRVAVYATAASALVGFCVCISHGSHLRISFLDNAAPAAFRPLVQRIGHLISFSICVFFAYWAIFYVRQTAELGETDPSLQVVVWPMQLFMPWMFISGAVRYFAYFMFPMIAAQDEEIVQ</sequence>
<evidence type="ECO:0000256" key="9">
    <source>
        <dbReference type="RuleBase" id="RU369079"/>
    </source>
</evidence>